<reference evidence="1 2" key="1">
    <citation type="submission" date="2012-10" db="EMBL/GenBank/DDBJ databases">
        <title>Towards defining the chloroviruses: a genomic journey through a genus of large DNA viruses.</title>
        <authorList>
            <person name="Jeanniard A."/>
            <person name="Dunigan D.D."/>
            <person name="Gurnon J.R."/>
            <person name="Agarkova I."/>
            <person name="Kang M."/>
            <person name="Vitek J."/>
            <person name="Duncan G."/>
            <person name="McClung O.W."/>
            <person name="Larsen M."/>
            <person name="Claverie J.-M."/>
            <person name="Van Etten J.L."/>
            <person name="Blanc G."/>
        </authorList>
    </citation>
    <scope>NUCLEOTIDE SEQUENCE [LARGE SCALE GENOMIC DNA]</scope>
</reference>
<organism evidence="1 2">
    <name type="scientific">Paramecium bursaria Chlorella virus IL3A</name>
    <name type="common">PBCV-IL3A</name>
    <dbReference type="NCBI Taxonomy" id="46019"/>
    <lineage>
        <taxon>Viruses</taxon>
        <taxon>Varidnaviria</taxon>
        <taxon>Bamfordvirae</taxon>
        <taxon>Nucleocytoviricota</taxon>
        <taxon>Megaviricetes</taxon>
        <taxon>Algavirales</taxon>
        <taxon>Phycodnaviridae</taxon>
        <taxon>Chlorovirus</taxon>
        <taxon>Chlorovirus illinoense</taxon>
    </lineage>
</organism>
<organismHost>
    <name type="scientific">Chlorella</name>
    <dbReference type="NCBI Taxonomy" id="3071"/>
</organismHost>
<accession>M1H5R8</accession>
<gene>
    <name evidence="1" type="primary">IL-3A_737L</name>
    <name evidence="1" type="ORF">PBCVIL3A_737L</name>
</gene>
<protein>
    <submittedName>
        <fullName evidence="1">Uncharacterized protein</fullName>
    </submittedName>
</protein>
<name>M1H5R8_PBCVI</name>
<sequence length="171" mass="19499">MKTTNLTSKCIKKIPLIIVRMSIYVITKLGNTKEIAGIPHSHAVRNINGSAVFGFRQLPVAAKIARAIDYRMKNHDTMIFTEDLMEPISNLSIGNRVFLKKHPSDKRPLERVSVYRTSEEHIMKYAIAMNMSVICLGDKNDVVFVEEILSPMMKDSELTVSYLNHIFENEM</sequence>
<proteinExistence type="predicted"/>
<evidence type="ECO:0000313" key="1">
    <source>
        <dbReference type="EMBL" id="AGE54058.1"/>
    </source>
</evidence>
<dbReference type="Proteomes" id="UP000247091">
    <property type="component" value="Segment"/>
</dbReference>
<evidence type="ECO:0000313" key="2">
    <source>
        <dbReference type="Proteomes" id="UP000247091"/>
    </source>
</evidence>
<dbReference type="EMBL" id="JX997169">
    <property type="protein sequence ID" value="AGE54058.1"/>
    <property type="molecule type" value="Genomic_DNA"/>
</dbReference>